<dbReference type="PANTHER" id="PTHR35174">
    <property type="entry name" value="BLL7171 PROTEIN-RELATED"/>
    <property type="match status" value="1"/>
</dbReference>
<dbReference type="SUPFAM" id="SSF54909">
    <property type="entry name" value="Dimeric alpha+beta barrel"/>
    <property type="match status" value="1"/>
</dbReference>
<dbReference type="AlphaFoldDB" id="A0A2S3ZE06"/>
<dbReference type="InterPro" id="IPR005545">
    <property type="entry name" value="YCII"/>
</dbReference>
<gene>
    <name evidence="3" type="ORF">C3B61_11470</name>
</gene>
<comment type="caution">
    <text evidence="3">The sequence shown here is derived from an EMBL/GenBank/DDBJ whole genome shotgun (WGS) entry which is preliminary data.</text>
</comment>
<feature type="domain" description="YCII-related" evidence="2">
    <location>
        <begin position="3"/>
        <end position="112"/>
    </location>
</feature>
<accession>A0A2S3ZE06</accession>
<reference evidence="3 4" key="1">
    <citation type="submission" date="2018-01" db="EMBL/GenBank/DDBJ databases">
        <title>Cryobacterium sp. nov., from glaciers in China.</title>
        <authorList>
            <person name="Liu Q."/>
            <person name="Xin Y.-H."/>
        </authorList>
    </citation>
    <scope>NUCLEOTIDE SEQUENCE [LARGE SCALE GENOMIC DNA]</scope>
    <source>
        <strain evidence="3 4">TMN-42</strain>
    </source>
</reference>
<comment type="similarity">
    <text evidence="1">Belongs to the YciI family.</text>
</comment>
<dbReference type="RefSeq" id="WP_103460726.1">
    <property type="nucleotide sequence ID" value="NZ_PPXD01000018.1"/>
</dbReference>
<organism evidence="3 4">
    <name type="scientific">Cryobacterium zongtaii</name>
    <dbReference type="NCBI Taxonomy" id="1259217"/>
    <lineage>
        <taxon>Bacteria</taxon>
        <taxon>Bacillati</taxon>
        <taxon>Actinomycetota</taxon>
        <taxon>Actinomycetes</taxon>
        <taxon>Micrococcales</taxon>
        <taxon>Microbacteriaceae</taxon>
        <taxon>Cryobacterium</taxon>
    </lineage>
</organism>
<dbReference type="Proteomes" id="UP000237340">
    <property type="component" value="Unassembled WGS sequence"/>
</dbReference>
<keyword evidence="4" id="KW-1185">Reference proteome</keyword>
<evidence type="ECO:0000256" key="1">
    <source>
        <dbReference type="ARBA" id="ARBA00007689"/>
    </source>
</evidence>
<dbReference type="Gene3D" id="3.30.70.1060">
    <property type="entry name" value="Dimeric alpha+beta barrel"/>
    <property type="match status" value="1"/>
</dbReference>
<evidence type="ECO:0000313" key="4">
    <source>
        <dbReference type="Proteomes" id="UP000237340"/>
    </source>
</evidence>
<dbReference type="Pfam" id="PF03795">
    <property type="entry name" value="YCII"/>
    <property type="match status" value="1"/>
</dbReference>
<dbReference type="EMBL" id="PPXD01000018">
    <property type="protein sequence ID" value="POH64778.1"/>
    <property type="molecule type" value="Genomic_DNA"/>
</dbReference>
<protein>
    <recommendedName>
        <fullName evidence="2">YCII-related domain-containing protein</fullName>
    </recommendedName>
</protein>
<evidence type="ECO:0000259" key="2">
    <source>
        <dbReference type="Pfam" id="PF03795"/>
    </source>
</evidence>
<dbReference type="PANTHER" id="PTHR35174:SF3">
    <property type="entry name" value="BLL7171 PROTEIN"/>
    <property type="match status" value="1"/>
</dbReference>
<dbReference type="InterPro" id="IPR011008">
    <property type="entry name" value="Dimeric_a/b-barrel"/>
</dbReference>
<proteinExistence type="inferred from homology"/>
<evidence type="ECO:0000313" key="3">
    <source>
        <dbReference type="EMBL" id="POH64778.1"/>
    </source>
</evidence>
<name>A0A2S3ZE06_9MICO</name>
<sequence>MSQYAILIYEDPAFYANASPEAWGAVIDAHNTFTKQVSELGGSLAGGGALAPTTTATTIKGGGTVTDGPFVETKEAFGGYYIVEARDLDHAVEIAKLCPAPGGGVEVRPLVDASTNPF</sequence>